<dbReference type="PANTHER" id="PTHR32091:SF20">
    <property type="entry name" value="EUKARYOTIC TRANSLATION INITIATION FACTOR 4B1"/>
    <property type="match status" value="1"/>
</dbReference>
<accession>A0A0D6QW75</accession>
<feature type="compositionally biased region" description="Gly residues" evidence="1">
    <location>
        <begin position="128"/>
        <end position="140"/>
    </location>
</feature>
<feature type="compositionally biased region" description="Polar residues" evidence="1">
    <location>
        <begin position="61"/>
        <end position="70"/>
    </location>
</feature>
<proteinExistence type="predicted"/>
<organism evidence="2">
    <name type="scientific">Araucaria cunninghamii</name>
    <name type="common">Hoop pine</name>
    <name type="synonym">Moreton Bay pine</name>
    <dbReference type="NCBI Taxonomy" id="56994"/>
    <lineage>
        <taxon>Eukaryota</taxon>
        <taxon>Viridiplantae</taxon>
        <taxon>Streptophyta</taxon>
        <taxon>Embryophyta</taxon>
        <taxon>Tracheophyta</taxon>
        <taxon>Spermatophyta</taxon>
        <taxon>Pinopsida</taxon>
        <taxon>Pinidae</taxon>
        <taxon>Conifers II</taxon>
        <taxon>Araucariales</taxon>
        <taxon>Araucariaceae</taxon>
        <taxon>Araucaria</taxon>
    </lineage>
</organism>
<evidence type="ECO:0000256" key="1">
    <source>
        <dbReference type="SAM" id="MobiDB-lite"/>
    </source>
</evidence>
<dbReference type="InterPro" id="IPR010433">
    <property type="entry name" value="EIF-4B_pln"/>
</dbReference>
<feature type="region of interest" description="Disordered" evidence="1">
    <location>
        <begin position="406"/>
        <end position="429"/>
    </location>
</feature>
<dbReference type="GO" id="GO:0003743">
    <property type="term" value="F:translation initiation factor activity"/>
    <property type="evidence" value="ECO:0007669"/>
    <property type="project" value="InterPro"/>
</dbReference>
<feature type="compositionally biased region" description="Basic and acidic residues" evidence="1">
    <location>
        <begin position="142"/>
        <end position="161"/>
    </location>
</feature>
<dbReference type="PANTHER" id="PTHR32091">
    <property type="entry name" value="EUKARYOTIC TRANSLATION INITIATION FACTOR 4B"/>
    <property type="match status" value="1"/>
</dbReference>
<feature type="region of interest" description="Disordered" evidence="1">
    <location>
        <begin position="454"/>
        <end position="539"/>
    </location>
</feature>
<feature type="compositionally biased region" description="Low complexity" evidence="1">
    <location>
        <begin position="334"/>
        <end position="348"/>
    </location>
</feature>
<dbReference type="Pfam" id="PF06273">
    <property type="entry name" value="eIF-4B"/>
    <property type="match status" value="1"/>
</dbReference>
<feature type="compositionally biased region" description="Gly residues" evidence="1">
    <location>
        <begin position="103"/>
        <end position="112"/>
    </location>
</feature>
<protein>
    <submittedName>
        <fullName evidence="2">Uncharacterized protein</fullName>
    </submittedName>
</protein>
<reference evidence="2" key="1">
    <citation type="submission" date="2015-03" db="EMBL/GenBank/DDBJ databases">
        <title>A transcriptome of Araucaria cunninghamii, an australian fine timber species.</title>
        <authorList>
            <person name="Jing Yi C.J.Y."/>
            <person name="Yin San L.Y.S."/>
            <person name="Abdul Karim S.S."/>
            <person name="Wan Azmi N.N."/>
            <person name="Hercus R.R."/>
            <person name="Croft L.L."/>
        </authorList>
    </citation>
    <scope>NUCLEOTIDE SEQUENCE</scope>
    <source>
        <strain evidence="2">MI0301</strain>
        <tissue evidence="2">Leaf</tissue>
    </source>
</reference>
<feature type="region of interest" description="Disordered" evidence="1">
    <location>
        <begin position="1"/>
        <end position="368"/>
    </location>
</feature>
<feature type="compositionally biased region" description="Basic and acidic residues" evidence="1">
    <location>
        <begin position="238"/>
        <end position="261"/>
    </location>
</feature>
<dbReference type="EMBL" id="GCKF01044162">
    <property type="protein sequence ID" value="JAG94253.1"/>
    <property type="molecule type" value="Transcribed_RNA"/>
</dbReference>
<feature type="compositionally biased region" description="Basic and acidic residues" evidence="1">
    <location>
        <begin position="406"/>
        <end position="426"/>
    </location>
</feature>
<dbReference type="GO" id="GO:0003729">
    <property type="term" value="F:mRNA binding"/>
    <property type="evidence" value="ECO:0007669"/>
    <property type="project" value="TreeGrafter"/>
</dbReference>
<feature type="compositionally biased region" description="Low complexity" evidence="1">
    <location>
        <begin position="27"/>
        <end position="43"/>
    </location>
</feature>
<evidence type="ECO:0000313" key="2">
    <source>
        <dbReference type="EMBL" id="JAG94253.1"/>
    </source>
</evidence>
<feature type="compositionally biased region" description="Basic and acidic residues" evidence="1">
    <location>
        <begin position="179"/>
        <end position="195"/>
    </location>
</feature>
<sequence length="539" mass="59562">MSKPWGVGGWAAEAEREEQEEKERRAAAAAGVAAAGATANAGEFPSLSESVSAKPKKKNKGQTMTLSQLQGYGRHDEAGLTPQELMSLPKAPRERTAEESNYGSGGLGGGFKDYGNRGSRFDDRERTGGFGGGGGGGSRRYGGFDDDRRADRDSMPSRADEADNWGSMKKSLPPPPADQFERRRYNGERERDRFEGASAAGSRADDADNWAASKKFLPNAAPPMGDRRSMGFGSSYRDPSDSDRWGRREPRSFADDVRPAERQMSYGNAPRVASSPALSLGADEDAPVSAPRPARPNPFGNARPREEVLAEKVKDLRKDEGDSESETRDENKYPSRPTSSHSSHPGSPVTKPRPKINPFGDAKPREEVLAAQGKDYIKIDFELEHRSVDRPETEEEIKLKQEINDLKEHVKHPDTEHHVENGKASEGDQQILAEQISLKEKDLERLTRDLDYKVRYVKRGGERPGSGAGRGFESFDRPRSQSGRSDGGRSFESFDRPRSRGGEGGGPDVWRSGDERRMSYGNRERRFTNRDRADSRSGW</sequence>
<feature type="compositionally biased region" description="Basic and acidic residues" evidence="1">
    <location>
        <begin position="303"/>
        <end position="333"/>
    </location>
</feature>
<name>A0A0D6QW75_ARACU</name>
<feature type="compositionally biased region" description="Basic and acidic residues" evidence="1">
    <location>
        <begin position="486"/>
        <end position="501"/>
    </location>
</feature>
<dbReference type="AlphaFoldDB" id="A0A0D6QW75"/>
<feature type="compositionally biased region" description="Basic and acidic residues" evidence="1">
    <location>
        <begin position="511"/>
        <end position="539"/>
    </location>
</feature>